<comment type="caution">
    <text evidence="8">The sequence shown here is derived from an EMBL/GenBank/DDBJ whole genome shotgun (WGS) entry which is preliminary data.</text>
</comment>
<dbReference type="InterPro" id="IPR052518">
    <property type="entry name" value="CHR_Transporter"/>
</dbReference>
<feature type="transmembrane region" description="Helical" evidence="7">
    <location>
        <begin position="149"/>
        <end position="180"/>
    </location>
</feature>
<feature type="transmembrane region" description="Helical" evidence="7">
    <location>
        <begin position="111"/>
        <end position="129"/>
    </location>
</feature>
<evidence type="ECO:0000256" key="6">
    <source>
        <dbReference type="ARBA" id="ARBA00023136"/>
    </source>
</evidence>
<organism evidence="8 9">
    <name type="scientific">Paenibacillus albiflavus</name>
    <dbReference type="NCBI Taxonomy" id="2545760"/>
    <lineage>
        <taxon>Bacteria</taxon>
        <taxon>Bacillati</taxon>
        <taxon>Bacillota</taxon>
        <taxon>Bacilli</taxon>
        <taxon>Bacillales</taxon>
        <taxon>Paenibacillaceae</taxon>
        <taxon>Paenibacillus</taxon>
    </lineage>
</organism>
<name>A0A4R4ELS0_9BACL</name>
<keyword evidence="6 7" id="KW-0472">Membrane</keyword>
<dbReference type="Pfam" id="PF02417">
    <property type="entry name" value="Chromate_transp"/>
    <property type="match status" value="1"/>
</dbReference>
<keyword evidence="3" id="KW-1003">Cell membrane</keyword>
<evidence type="ECO:0000313" key="9">
    <source>
        <dbReference type="Proteomes" id="UP000295418"/>
    </source>
</evidence>
<gene>
    <name evidence="8" type="ORF">E0485_01465</name>
</gene>
<accession>A0A4R4ELS0</accession>
<keyword evidence="9" id="KW-1185">Reference proteome</keyword>
<comment type="similarity">
    <text evidence="2">Belongs to the chromate ion transporter (CHR) (TC 2.A.51) family.</text>
</comment>
<dbReference type="EMBL" id="SKFG01000001">
    <property type="protein sequence ID" value="TCZ80979.1"/>
    <property type="molecule type" value="Genomic_DNA"/>
</dbReference>
<dbReference type="OrthoDB" id="9027281at2"/>
<reference evidence="8 9" key="1">
    <citation type="submission" date="2019-03" db="EMBL/GenBank/DDBJ databases">
        <authorList>
            <person name="Kim M.K.M."/>
        </authorList>
    </citation>
    <scope>NUCLEOTIDE SEQUENCE [LARGE SCALE GENOMIC DNA]</scope>
    <source>
        <strain evidence="8 9">18JY21-1</strain>
    </source>
</reference>
<dbReference type="RefSeq" id="WP_132415816.1">
    <property type="nucleotide sequence ID" value="NZ_SKFG01000001.1"/>
</dbReference>
<evidence type="ECO:0000256" key="5">
    <source>
        <dbReference type="ARBA" id="ARBA00022989"/>
    </source>
</evidence>
<dbReference type="AlphaFoldDB" id="A0A4R4ELS0"/>
<protein>
    <submittedName>
        <fullName evidence="8">Chromate transporter</fullName>
    </submittedName>
</protein>
<feature type="transmembrane region" description="Helical" evidence="7">
    <location>
        <begin position="72"/>
        <end position="99"/>
    </location>
</feature>
<dbReference type="GO" id="GO:0015109">
    <property type="term" value="F:chromate transmembrane transporter activity"/>
    <property type="evidence" value="ECO:0007669"/>
    <property type="project" value="InterPro"/>
</dbReference>
<evidence type="ECO:0000256" key="1">
    <source>
        <dbReference type="ARBA" id="ARBA00004651"/>
    </source>
</evidence>
<comment type="subcellular location">
    <subcellularLocation>
        <location evidence="1">Cell membrane</location>
        <topology evidence="1">Multi-pass membrane protein</topology>
    </subcellularLocation>
</comment>
<dbReference type="PANTHER" id="PTHR43663:SF1">
    <property type="entry name" value="CHROMATE TRANSPORTER"/>
    <property type="match status" value="1"/>
</dbReference>
<evidence type="ECO:0000256" key="7">
    <source>
        <dbReference type="SAM" id="Phobius"/>
    </source>
</evidence>
<evidence type="ECO:0000256" key="2">
    <source>
        <dbReference type="ARBA" id="ARBA00005262"/>
    </source>
</evidence>
<proteinExistence type="inferred from homology"/>
<dbReference type="PANTHER" id="PTHR43663">
    <property type="entry name" value="CHROMATE TRANSPORT PROTEIN-RELATED"/>
    <property type="match status" value="1"/>
</dbReference>
<evidence type="ECO:0000313" key="8">
    <source>
        <dbReference type="EMBL" id="TCZ80979.1"/>
    </source>
</evidence>
<evidence type="ECO:0000256" key="4">
    <source>
        <dbReference type="ARBA" id="ARBA00022692"/>
    </source>
</evidence>
<sequence length="182" mass="19704">MMMKLWELFIGFGRSTMLGFGGGPSIIPLYQHEAVEQFKWLTNEEFGQALAMANAMPGPIATKLSAYIGYKVAGWLGAAVAIGAVVLPTALLMIVLVFAMNKLQNNPTIKGMIRGIQPVIFVMFAMLAFDYAKYAFEPSGGSINFIPFLIAAVFFVLVQYTGISVIWGIIGALIAGAIFLRP</sequence>
<dbReference type="Proteomes" id="UP000295418">
    <property type="component" value="Unassembled WGS sequence"/>
</dbReference>
<keyword evidence="4 7" id="KW-0812">Transmembrane</keyword>
<dbReference type="GO" id="GO:0005886">
    <property type="term" value="C:plasma membrane"/>
    <property type="evidence" value="ECO:0007669"/>
    <property type="project" value="UniProtKB-SubCell"/>
</dbReference>
<keyword evidence="5 7" id="KW-1133">Transmembrane helix</keyword>
<evidence type="ECO:0000256" key="3">
    <source>
        <dbReference type="ARBA" id="ARBA00022475"/>
    </source>
</evidence>
<dbReference type="InterPro" id="IPR003370">
    <property type="entry name" value="Chromate_transpt"/>
</dbReference>